<protein>
    <recommendedName>
        <fullName evidence="7">SCP domain-containing protein</fullName>
    </recommendedName>
</protein>
<feature type="signal peptide" evidence="6">
    <location>
        <begin position="1"/>
        <end position="35"/>
    </location>
</feature>
<keyword evidence="3 6" id="KW-0732">Signal</keyword>
<keyword evidence="9" id="KW-1185">Reference proteome</keyword>
<dbReference type="PROSITE" id="PS01010">
    <property type="entry name" value="CRISP_2"/>
    <property type="match status" value="1"/>
</dbReference>
<dbReference type="PROSITE" id="PS01009">
    <property type="entry name" value="CRISP_1"/>
    <property type="match status" value="1"/>
</dbReference>
<dbReference type="EMBL" id="JADCNL010000009">
    <property type="protein sequence ID" value="KAG0467070.1"/>
    <property type="molecule type" value="Genomic_DNA"/>
</dbReference>
<dbReference type="PANTHER" id="PTHR10334">
    <property type="entry name" value="CYSTEINE-RICH SECRETORY PROTEIN-RELATED"/>
    <property type="match status" value="1"/>
</dbReference>
<dbReference type="AlphaFoldDB" id="A0A835QA83"/>
<evidence type="ECO:0000256" key="1">
    <source>
        <dbReference type="ARBA" id="ARBA00003143"/>
    </source>
</evidence>
<name>A0A835QA83_VANPL</name>
<dbReference type="PRINTS" id="PR00838">
    <property type="entry name" value="V5ALLERGEN"/>
</dbReference>
<dbReference type="Pfam" id="PF00188">
    <property type="entry name" value="CAP"/>
    <property type="match status" value="1"/>
</dbReference>
<dbReference type="InterPro" id="IPR002413">
    <property type="entry name" value="V5_allergen-like"/>
</dbReference>
<evidence type="ECO:0000313" key="9">
    <source>
        <dbReference type="Proteomes" id="UP000636800"/>
    </source>
</evidence>
<keyword evidence="4" id="KW-1015">Disulfide bond</keyword>
<dbReference type="SMART" id="SM00198">
    <property type="entry name" value="SCP"/>
    <property type="match status" value="1"/>
</dbReference>
<keyword evidence="5" id="KW-0611">Plant defense</keyword>
<feature type="chain" id="PRO_5032934699" description="SCP domain-containing protein" evidence="6">
    <location>
        <begin position="36"/>
        <end position="178"/>
    </location>
</feature>
<dbReference type="Gene3D" id="3.40.33.10">
    <property type="entry name" value="CAP"/>
    <property type="match status" value="1"/>
</dbReference>
<sequence>MNQRSAMKSGKMPPSTLVAVPILATAILLSAAVAAGQNAPNDFLAPHNSARAAVNVGPMTWNATVAAYAEQYANYRSGSCDLVHSSGPYGENLFSGTGRDWSAADAVRAWVDEGKDYDYASNSCAAGKVCGHYTQVVWAASTDLGCAAVPCGSAAGESGVFIICSYSPPGNYIGERPY</sequence>
<evidence type="ECO:0000313" key="8">
    <source>
        <dbReference type="EMBL" id="KAG0467070.1"/>
    </source>
</evidence>
<proteinExistence type="inferred from homology"/>
<evidence type="ECO:0000256" key="6">
    <source>
        <dbReference type="SAM" id="SignalP"/>
    </source>
</evidence>
<evidence type="ECO:0000256" key="3">
    <source>
        <dbReference type="ARBA" id="ARBA00022729"/>
    </source>
</evidence>
<dbReference type="SUPFAM" id="SSF55797">
    <property type="entry name" value="PR-1-like"/>
    <property type="match status" value="1"/>
</dbReference>
<evidence type="ECO:0000256" key="4">
    <source>
        <dbReference type="ARBA" id="ARBA00023157"/>
    </source>
</evidence>
<dbReference type="InterPro" id="IPR035940">
    <property type="entry name" value="CAP_sf"/>
</dbReference>
<dbReference type="CDD" id="cd05381">
    <property type="entry name" value="CAP_PR-1"/>
    <property type="match status" value="1"/>
</dbReference>
<dbReference type="GO" id="GO:0098542">
    <property type="term" value="P:defense response to other organism"/>
    <property type="evidence" value="ECO:0007669"/>
    <property type="project" value="UniProtKB-ARBA"/>
</dbReference>
<dbReference type="GO" id="GO:0005576">
    <property type="term" value="C:extracellular region"/>
    <property type="evidence" value="ECO:0007669"/>
    <property type="project" value="InterPro"/>
</dbReference>
<dbReference type="InterPro" id="IPR014044">
    <property type="entry name" value="CAP_dom"/>
</dbReference>
<dbReference type="InterPro" id="IPR001283">
    <property type="entry name" value="CRISP-related"/>
</dbReference>
<keyword evidence="5" id="KW-0568">Pathogenesis-related protein</keyword>
<dbReference type="InterPro" id="IPR018244">
    <property type="entry name" value="Allrgn_V5/Tpx1_CS"/>
</dbReference>
<accession>A0A835QA83</accession>
<dbReference type="FunFam" id="3.40.33.10:FF:000006">
    <property type="entry name" value="Putative pathogenesis-related protein 1"/>
    <property type="match status" value="1"/>
</dbReference>
<reference evidence="8 9" key="1">
    <citation type="journal article" date="2020" name="Nat. Food">
        <title>A phased Vanilla planifolia genome enables genetic improvement of flavour and production.</title>
        <authorList>
            <person name="Hasing T."/>
            <person name="Tang H."/>
            <person name="Brym M."/>
            <person name="Khazi F."/>
            <person name="Huang T."/>
            <person name="Chambers A.H."/>
        </authorList>
    </citation>
    <scope>NUCLEOTIDE SEQUENCE [LARGE SCALE GENOMIC DNA]</scope>
    <source>
        <tissue evidence="8">Leaf</tissue>
    </source>
</reference>
<comment type="similarity">
    <text evidence="2">Belongs to the CRISP family.</text>
</comment>
<dbReference type="PRINTS" id="PR00837">
    <property type="entry name" value="V5TPXLIKE"/>
</dbReference>
<comment type="function">
    <text evidence="1">Probably involved in the defense reaction of plants against pathogens.</text>
</comment>
<dbReference type="Proteomes" id="UP000636800">
    <property type="component" value="Unassembled WGS sequence"/>
</dbReference>
<evidence type="ECO:0000259" key="7">
    <source>
        <dbReference type="SMART" id="SM00198"/>
    </source>
</evidence>
<evidence type="ECO:0000256" key="5">
    <source>
        <dbReference type="ARBA" id="ARBA00023265"/>
    </source>
</evidence>
<gene>
    <name evidence="8" type="ORF">HPP92_018650</name>
</gene>
<organism evidence="8 9">
    <name type="scientific">Vanilla planifolia</name>
    <name type="common">Vanilla</name>
    <dbReference type="NCBI Taxonomy" id="51239"/>
    <lineage>
        <taxon>Eukaryota</taxon>
        <taxon>Viridiplantae</taxon>
        <taxon>Streptophyta</taxon>
        <taxon>Embryophyta</taxon>
        <taxon>Tracheophyta</taxon>
        <taxon>Spermatophyta</taxon>
        <taxon>Magnoliopsida</taxon>
        <taxon>Liliopsida</taxon>
        <taxon>Asparagales</taxon>
        <taxon>Orchidaceae</taxon>
        <taxon>Vanilloideae</taxon>
        <taxon>Vanilleae</taxon>
        <taxon>Vanilla</taxon>
    </lineage>
</organism>
<feature type="domain" description="SCP" evidence="7">
    <location>
        <begin position="38"/>
        <end position="174"/>
    </location>
</feature>
<evidence type="ECO:0000256" key="2">
    <source>
        <dbReference type="ARBA" id="ARBA00009923"/>
    </source>
</evidence>
<comment type="caution">
    <text evidence="8">The sequence shown here is derived from an EMBL/GenBank/DDBJ whole genome shotgun (WGS) entry which is preliminary data.</text>
</comment>